<dbReference type="Proteomes" id="UP001159659">
    <property type="component" value="Unassembled WGS sequence"/>
</dbReference>
<dbReference type="Pfam" id="PF09409">
    <property type="entry name" value="PUB"/>
    <property type="match status" value="1"/>
</dbReference>
<feature type="compositionally biased region" description="Basic and acidic residues" evidence="1">
    <location>
        <begin position="64"/>
        <end position="74"/>
    </location>
</feature>
<dbReference type="SMART" id="SM00580">
    <property type="entry name" value="PUG"/>
    <property type="match status" value="1"/>
</dbReference>
<reference evidence="3" key="1">
    <citation type="submission" date="2022-12" db="EMBL/GenBank/DDBJ databases">
        <authorList>
            <person name="Webb A."/>
        </authorList>
    </citation>
    <scope>NUCLEOTIDE SEQUENCE</scope>
    <source>
        <strain evidence="3">Pf2</strain>
    </source>
</reference>
<dbReference type="EMBL" id="CANTFK010000035">
    <property type="protein sequence ID" value="CAI5705209.1"/>
    <property type="molecule type" value="Genomic_DNA"/>
</dbReference>
<accession>A0AAV0SSU4</accession>
<name>A0AAV0SSU4_9STRA</name>
<dbReference type="PANTHER" id="PTHR47694">
    <property type="entry name" value="PLANT UBX DOMAIN-CONTAINING PROTEIN 2"/>
    <property type="match status" value="1"/>
</dbReference>
<feature type="domain" description="PUB" evidence="2">
    <location>
        <begin position="223"/>
        <end position="288"/>
    </location>
</feature>
<evidence type="ECO:0000313" key="4">
    <source>
        <dbReference type="Proteomes" id="UP001159659"/>
    </source>
</evidence>
<dbReference type="AlphaFoldDB" id="A0AAV0SSU4"/>
<evidence type="ECO:0000256" key="1">
    <source>
        <dbReference type="SAM" id="MobiDB-lite"/>
    </source>
</evidence>
<gene>
    <name evidence="3" type="ORF">PFR002_LOCUS499</name>
</gene>
<evidence type="ECO:0000259" key="2">
    <source>
        <dbReference type="Pfam" id="PF09409"/>
    </source>
</evidence>
<evidence type="ECO:0000313" key="3">
    <source>
        <dbReference type="EMBL" id="CAI5705209.1"/>
    </source>
</evidence>
<feature type="compositionally biased region" description="Basic residues" evidence="1">
    <location>
        <begin position="1"/>
        <end position="10"/>
    </location>
</feature>
<proteinExistence type="predicted"/>
<dbReference type="Gene3D" id="1.20.58.2190">
    <property type="match status" value="1"/>
</dbReference>
<dbReference type="SUPFAM" id="SSF143503">
    <property type="entry name" value="PUG domain-like"/>
    <property type="match status" value="1"/>
</dbReference>
<protein>
    <recommendedName>
        <fullName evidence="2">PUB domain-containing protein</fullName>
    </recommendedName>
</protein>
<comment type="caution">
    <text evidence="3">The sequence shown here is derived from an EMBL/GenBank/DDBJ whole genome shotgun (WGS) entry which is preliminary data.</text>
</comment>
<organism evidence="3 4">
    <name type="scientific">Peronospora farinosa</name>
    <dbReference type="NCBI Taxonomy" id="134698"/>
    <lineage>
        <taxon>Eukaryota</taxon>
        <taxon>Sar</taxon>
        <taxon>Stramenopiles</taxon>
        <taxon>Oomycota</taxon>
        <taxon>Peronosporomycetes</taxon>
        <taxon>Peronosporales</taxon>
        <taxon>Peronosporaceae</taxon>
        <taxon>Peronospora</taxon>
    </lineage>
</organism>
<dbReference type="InterPro" id="IPR018997">
    <property type="entry name" value="PUB_domain"/>
</dbReference>
<dbReference type="InterPro" id="IPR036339">
    <property type="entry name" value="PUB-like_dom_sf"/>
</dbReference>
<dbReference type="CDD" id="cd09212">
    <property type="entry name" value="PUB"/>
    <property type="match status" value="1"/>
</dbReference>
<dbReference type="PANTHER" id="PTHR47694:SF1">
    <property type="entry name" value="PLANT UBX DOMAIN-CONTAINING PROTEIN 2"/>
    <property type="match status" value="1"/>
</dbReference>
<feature type="region of interest" description="Disordered" evidence="1">
    <location>
        <begin position="1"/>
        <end position="74"/>
    </location>
</feature>
<sequence>MDWLKKKKDKAKQAAAKISNKRTTFQGEGNVLGGTSEDSSPPSLAAASRGSSIKLPFTSNKPRALSEEEQQKRRELQAKALEQRGNAWDKRVATARKARMQQEGEEERKFQYMEPTAAEPSSLEPPVVLSNEAVKARELQSAQTQMGFNPYAATFSSSTQAISAMHAIGNDSNVPPSATGHITHSPFGEIPHVAAPGTVLMSSDAGENAAVYVLLRQDPSRAITAAETLIKMLSNVIKNPQDEKFRKIRLANAVIQSKLVAVSGAIDVLVEAGFSRVTLDGDAYLMLAIDAFRAERVQSAIDRVEVALIQLQHDFA</sequence>